<organism evidence="1 2">
    <name type="scientific">Enhygromyxa salina</name>
    <dbReference type="NCBI Taxonomy" id="215803"/>
    <lineage>
        <taxon>Bacteria</taxon>
        <taxon>Pseudomonadati</taxon>
        <taxon>Myxococcota</taxon>
        <taxon>Polyangia</taxon>
        <taxon>Nannocystales</taxon>
        <taxon>Nannocystaceae</taxon>
        <taxon>Enhygromyxa</taxon>
    </lineage>
</organism>
<comment type="caution">
    <text evidence="1">The sequence shown here is derived from an EMBL/GenBank/DDBJ whole genome shotgun (WGS) entry which is preliminary data.</text>
</comment>
<dbReference type="EMBL" id="PVNL01000066">
    <property type="protein sequence ID" value="PRQ06834.1"/>
    <property type="molecule type" value="Genomic_DNA"/>
</dbReference>
<protein>
    <submittedName>
        <fullName evidence="1">Coenzyme Q (Ubiquinone) biosynthesis protein Coq4</fullName>
    </submittedName>
</protein>
<dbReference type="Proteomes" id="UP000238823">
    <property type="component" value="Unassembled WGS sequence"/>
</dbReference>
<dbReference type="Pfam" id="PF05019">
    <property type="entry name" value="Coq4"/>
    <property type="match status" value="1"/>
</dbReference>
<reference evidence="1 2" key="1">
    <citation type="submission" date="2018-03" db="EMBL/GenBank/DDBJ databases">
        <title>Draft Genome Sequences of the Obligatory Marine Myxobacteria Enhygromyxa salina SWB007.</title>
        <authorList>
            <person name="Poehlein A."/>
            <person name="Moghaddam J.A."/>
            <person name="Harms H."/>
            <person name="Alanjari M."/>
            <person name="Koenig G.M."/>
            <person name="Daniel R."/>
            <person name="Schaeberle T.F."/>
        </authorList>
    </citation>
    <scope>NUCLEOTIDE SEQUENCE [LARGE SCALE GENOMIC DNA]</scope>
    <source>
        <strain evidence="1 2">SWB007</strain>
    </source>
</reference>
<sequence length="219" mass="25110">METAVTFGRAMGRAIRDSNETQALMVVEDISSAYRMDHLVGMMHASSEGQAVLADRPRIDSSTIERDELSSLPRGTLGREFVEHLRHHLLDPDLLTTPCTRARTPETRFMLERVRQTHDIWHVVLGLGAQAHEEVLLHTFQWAQLRMPYSALILLFGTVKHLIGEARWNILRHTMRGGYQAGRRASPLLSVYWERHWEDSIPSLRERLGVIPSNRWGES</sequence>
<dbReference type="PANTHER" id="PTHR12922:SF7">
    <property type="entry name" value="UBIQUINONE BIOSYNTHESIS PROTEIN COQ4 HOMOLOG, MITOCHONDRIAL"/>
    <property type="match status" value="1"/>
</dbReference>
<dbReference type="AlphaFoldDB" id="A0A2S9YP18"/>
<dbReference type="InterPro" id="IPR007715">
    <property type="entry name" value="Coq4"/>
</dbReference>
<evidence type="ECO:0000313" key="2">
    <source>
        <dbReference type="Proteomes" id="UP000238823"/>
    </source>
</evidence>
<dbReference type="GO" id="GO:0006744">
    <property type="term" value="P:ubiquinone biosynthetic process"/>
    <property type="evidence" value="ECO:0007669"/>
    <property type="project" value="InterPro"/>
</dbReference>
<gene>
    <name evidence="1" type="ORF">ENSA7_34940</name>
</gene>
<keyword evidence="1" id="KW-0830">Ubiquinone</keyword>
<name>A0A2S9YP18_9BACT</name>
<dbReference type="PANTHER" id="PTHR12922">
    <property type="entry name" value="UBIQUINONE BIOSYNTHESIS PROTEIN"/>
    <property type="match status" value="1"/>
</dbReference>
<accession>A0A2S9YP18</accession>
<proteinExistence type="predicted"/>
<evidence type="ECO:0000313" key="1">
    <source>
        <dbReference type="EMBL" id="PRQ06834.1"/>
    </source>
</evidence>